<dbReference type="InterPro" id="IPR050400">
    <property type="entry name" value="Bact_Cytoskel_RodZ"/>
</dbReference>
<feature type="region of interest" description="Disordered" evidence="1">
    <location>
        <begin position="141"/>
        <end position="212"/>
    </location>
</feature>
<evidence type="ECO:0000256" key="1">
    <source>
        <dbReference type="SAM" id="MobiDB-lite"/>
    </source>
</evidence>
<proteinExistence type="predicted"/>
<dbReference type="SUPFAM" id="SSF47413">
    <property type="entry name" value="lambda repressor-like DNA-binding domains"/>
    <property type="match status" value="1"/>
</dbReference>
<name>A0A1T4WVD0_9BACT</name>
<feature type="transmembrane region" description="Helical" evidence="2">
    <location>
        <begin position="111"/>
        <end position="132"/>
    </location>
</feature>
<dbReference type="CDD" id="cd00093">
    <property type="entry name" value="HTH_XRE"/>
    <property type="match status" value="1"/>
</dbReference>
<gene>
    <name evidence="3" type="ORF">SAMN02745704_01402</name>
</gene>
<dbReference type="PANTHER" id="PTHR34475:SF1">
    <property type="entry name" value="CYTOSKELETON PROTEIN RODZ"/>
    <property type="match status" value="1"/>
</dbReference>
<dbReference type="EMBL" id="FUYC01000004">
    <property type="protein sequence ID" value="SKA80808.1"/>
    <property type="molecule type" value="Genomic_DNA"/>
</dbReference>
<dbReference type="RefSeq" id="WP_159447156.1">
    <property type="nucleotide sequence ID" value="NZ_FUYC01000004.1"/>
</dbReference>
<keyword evidence="4" id="KW-1185">Reference proteome</keyword>
<dbReference type="InterPro" id="IPR010982">
    <property type="entry name" value="Lambda_DNA-bd_dom_sf"/>
</dbReference>
<protein>
    <submittedName>
        <fullName evidence="3">Protein RodZ, contains Xre-like HTH and DUF4115 domains</fullName>
    </submittedName>
</protein>
<dbReference type="InterPro" id="IPR001387">
    <property type="entry name" value="Cro/C1-type_HTH"/>
</dbReference>
<feature type="compositionally biased region" description="Basic and acidic residues" evidence="1">
    <location>
        <begin position="154"/>
        <end position="166"/>
    </location>
</feature>
<dbReference type="Gene3D" id="1.10.260.40">
    <property type="entry name" value="lambda repressor-like DNA-binding domains"/>
    <property type="match status" value="1"/>
</dbReference>
<evidence type="ECO:0000313" key="3">
    <source>
        <dbReference type="EMBL" id="SKA80808.1"/>
    </source>
</evidence>
<organism evidence="3 4">
    <name type="scientific">Paucidesulfovibrio gracilis DSM 16080</name>
    <dbReference type="NCBI Taxonomy" id="1121449"/>
    <lineage>
        <taxon>Bacteria</taxon>
        <taxon>Pseudomonadati</taxon>
        <taxon>Thermodesulfobacteriota</taxon>
        <taxon>Desulfovibrionia</taxon>
        <taxon>Desulfovibrionales</taxon>
        <taxon>Desulfovibrionaceae</taxon>
        <taxon>Paucidesulfovibrio</taxon>
    </lineage>
</organism>
<keyword evidence="2" id="KW-0472">Membrane</keyword>
<accession>A0A1T4WVD0</accession>
<feature type="compositionally biased region" description="Low complexity" evidence="1">
    <location>
        <begin position="189"/>
        <end position="207"/>
    </location>
</feature>
<dbReference type="Proteomes" id="UP000190027">
    <property type="component" value="Unassembled WGS sequence"/>
</dbReference>
<keyword evidence="2" id="KW-1133">Transmembrane helix</keyword>
<dbReference type="STRING" id="1121449.SAMN02745704_01402"/>
<reference evidence="3 4" key="1">
    <citation type="submission" date="2017-02" db="EMBL/GenBank/DDBJ databases">
        <authorList>
            <person name="Peterson S.W."/>
        </authorList>
    </citation>
    <scope>NUCLEOTIDE SEQUENCE [LARGE SCALE GENOMIC DNA]</scope>
    <source>
        <strain evidence="3 4">DSM 16080</strain>
    </source>
</reference>
<evidence type="ECO:0000313" key="4">
    <source>
        <dbReference type="Proteomes" id="UP000190027"/>
    </source>
</evidence>
<dbReference type="AlphaFoldDB" id="A0A1T4WVD0"/>
<dbReference type="GO" id="GO:0003677">
    <property type="term" value="F:DNA binding"/>
    <property type="evidence" value="ECO:0007669"/>
    <property type="project" value="InterPro"/>
</dbReference>
<dbReference type="Pfam" id="PF13413">
    <property type="entry name" value="HTH_25"/>
    <property type="match status" value="1"/>
</dbReference>
<sequence length="294" mass="31765">MDLIQLGARMRQEREARKLSLADVTEATKISRRILVAFEDGDTDHFPHPVYAKGFLRNYARLLGMDPQECVRVLEREFHPDEDVETGTNVGISVKDLSDPCSKGGGSAPKWGAVAVVLVLLALLGGLVWFMMQEGEAARSAKAVAEPEVEQVLESEKPSAKPERASETGASASDSNPSDALPVAVQEPSIAASAGVSSSEAEQAASSREAKEDHLLEITAEEDVCWVGVFHPDGEEIGDTPWGDEFTVQPGQTVKYAFNGQRKFRFGRLERVQLVLDGKEHPVTGTGVVDVALP</sequence>
<keyword evidence="2" id="KW-0812">Transmembrane</keyword>
<dbReference type="OrthoDB" id="9797543at2"/>
<feature type="compositionally biased region" description="Polar residues" evidence="1">
    <location>
        <begin position="168"/>
        <end position="178"/>
    </location>
</feature>
<dbReference type="PANTHER" id="PTHR34475">
    <property type="match status" value="1"/>
</dbReference>
<evidence type="ECO:0000256" key="2">
    <source>
        <dbReference type="SAM" id="Phobius"/>
    </source>
</evidence>